<dbReference type="EMBL" id="JAIOUQ010000014">
    <property type="protein sequence ID" value="MBZ2166736.1"/>
    <property type="molecule type" value="Genomic_DNA"/>
</dbReference>
<dbReference type="InterPro" id="IPR002145">
    <property type="entry name" value="CopG"/>
</dbReference>
<proteinExistence type="predicted"/>
<dbReference type="Proteomes" id="UP000825933">
    <property type="component" value="Unassembled WGS sequence"/>
</dbReference>
<sequence length="55" mass="6382">MSKKIAVGLRLDETQLDQLKSFSKRKGGSPVSHHIRIAIAEYLEKYDNWDEHITQ</sequence>
<name>A0A8T5UXU6_9EURY</name>
<gene>
    <name evidence="2" type="ORF">K8N75_11885</name>
</gene>
<evidence type="ECO:0000259" key="1">
    <source>
        <dbReference type="Pfam" id="PF01402"/>
    </source>
</evidence>
<organism evidence="2 3">
    <name type="scientific">Methanobacterium spitsbergense</name>
    <dbReference type="NCBI Taxonomy" id="2874285"/>
    <lineage>
        <taxon>Archaea</taxon>
        <taxon>Methanobacteriati</taxon>
        <taxon>Methanobacteriota</taxon>
        <taxon>Methanomada group</taxon>
        <taxon>Methanobacteria</taxon>
        <taxon>Methanobacteriales</taxon>
        <taxon>Methanobacteriaceae</taxon>
        <taxon>Methanobacterium</taxon>
    </lineage>
</organism>
<dbReference type="RefSeq" id="WP_223792277.1">
    <property type="nucleotide sequence ID" value="NZ_JAIOUQ010000014.1"/>
</dbReference>
<dbReference type="Pfam" id="PF01402">
    <property type="entry name" value="RHH_1"/>
    <property type="match status" value="1"/>
</dbReference>
<feature type="domain" description="Ribbon-helix-helix protein CopG" evidence="1">
    <location>
        <begin position="7"/>
        <end position="46"/>
    </location>
</feature>
<dbReference type="AlphaFoldDB" id="A0A8T5UXU6"/>
<protein>
    <submittedName>
        <fullName evidence="2">Ribbon-helix-helix protein, CopG family</fullName>
    </submittedName>
</protein>
<evidence type="ECO:0000313" key="2">
    <source>
        <dbReference type="EMBL" id="MBZ2166736.1"/>
    </source>
</evidence>
<accession>A0A8T5UXU6</accession>
<dbReference type="GO" id="GO:0006355">
    <property type="term" value="P:regulation of DNA-templated transcription"/>
    <property type="evidence" value="ECO:0007669"/>
    <property type="project" value="InterPro"/>
</dbReference>
<reference evidence="3" key="1">
    <citation type="journal article" date="2022" name="Microbiol. Resour. Announc.">
        <title>Draft Genome Sequence of a Methanogenic Archaeon from West Spitsbergen Permafrost.</title>
        <authorList>
            <person name="Trubitsyn V."/>
            <person name="Rivkina E."/>
            <person name="Shcherbakova V."/>
        </authorList>
    </citation>
    <scope>NUCLEOTIDE SEQUENCE [LARGE SCALE GENOMIC DNA]</scope>
    <source>
        <strain evidence="3">VT</strain>
    </source>
</reference>
<comment type="caution">
    <text evidence="2">The sequence shown here is derived from an EMBL/GenBank/DDBJ whole genome shotgun (WGS) entry which is preliminary data.</text>
</comment>
<evidence type="ECO:0000313" key="3">
    <source>
        <dbReference type="Proteomes" id="UP000825933"/>
    </source>
</evidence>
<keyword evidence="3" id="KW-1185">Reference proteome</keyword>